<feature type="transmembrane region" description="Helical" evidence="4">
    <location>
        <begin position="133"/>
        <end position="153"/>
    </location>
</feature>
<proteinExistence type="predicted"/>
<dbReference type="InterPro" id="IPR011701">
    <property type="entry name" value="MFS"/>
</dbReference>
<reference evidence="7" key="2">
    <citation type="journal article" date="2016" name="Genome Announc.">
        <title>Draft Genome Sequences of Two Novel Amoeba-Resistant Intranuclear Bacteria, 'Candidatus Berkiella cookevillensis' and 'Candidatus Berkiella aquae'.</title>
        <authorList>
            <person name="Mehari Y.T."/>
            <person name="Arivett B.A."/>
            <person name="Farone A.L."/>
            <person name="Gunderson J.H."/>
            <person name="Farone M.B."/>
        </authorList>
    </citation>
    <scope>NUCLEOTIDE SEQUENCE</scope>
    <source>
        <strain evidence="7">HT99</strain>
    </source>
</reference>
<dbReference type="CDD" id="cd06174">
    <property type="entry name" value="MFS"/>
    <property type="match status" value="1"/>
</dbReference>
<dbReference type="PANTHER" id="PTHR23527">
    <property type="entry name" value="BLL3282 PROTEIN"/>
    <property type="match status" value="1"/>
</dbReference>
<feature type="transmembrane region" description="Helical" evidence="4">
    <location>
        <begin position="276"/>
        <end position="298"/>
    </location>
</feature>
<dbReference type="InterPro" id="IPR020846">
    <property type="entry name" value="MFS_dom"/>
</dbReference>
<dbReference type="GO" id="GO:0022857">
    <property type="term" value="F:transmembrane transporter activity"/>
    <property type="evidence" value="ECO:0007669"/>
    <property type="project" value="InterPro"/>
</dbReference>
<feature type="transmembrane region" description="Helical" evidence="4">
    <location>
        <begin position="75"/>
        <end position="93"/>
    </location>
</feature>
<name>A0A0Q9YD39_9GAMM</name>
<keyword evidence="8" id="KW-1185">Reference proteome</keyword>
<evidence type="ECO:0000313" key="7">
    <source>
        <dbReference type="EMBL" id="MCS5709881.1"/>
    </source>
</evidence>
<feature type="transmembrane region" description="Helical" evidence="4">
    <location>
        <begin position="7"/>
        <end position="28"/>
    </location>
</feature>
<dbReference type="InterPro" id="IPR036259">
    <property type="entry name" value="MFS_trans_sf"/>
</dbReference>
<dbReference type="OrthoDB" id="4474610at2"/>
<accession>A0A0Q9YD39</accession>
<dbReference type="RefSeq" id="WP_075067559.1">
    <property type="nucleotide sequence ID" value="NZ_LKAJ02000001.1"/>
</dbReference>
<gene>
    <name evidence="7" type="ORF">HT99x_000425</name>
    <name evidence="6" type="ORF">HT99x_02968</name>
</gene>
<evidence type="ECO:0000256" key="1">
    <source>
        <dbReference type="ARBA" id="ARBA00022692"/>
    </source>
</evidence>
<feature type="transmembrane region" description="Helical" evidence="4">
    <location>
        <begin position="165"/>
        <end position="184"/>
    </location>
</feature>
<keyword evidence="3 4" id="KW-0472">Membrane</keyword>
<reference evidence="7" key="3">
    <citation type="submission" date="2021-06" db="EMBL/GenBank/DDBJ databases">
        <title>Genomic Description and Analysis of Intracellular Bacteria, Candidatus Berkiella cookevillensis and Candidatus Berkiella aquae.</title>
        <authorList>
            <person name="Kidane D.T."/>
            <person name="Mehari Y.T."/>
            <person name="Rice F.C."/>
            <person name="Arivett B.A."/>
            <person name="Farone A.L."/>
            <person name="Berk S.G."/>
            <person name="Farone M.B."/>
        </authorList>
    </citation>
    <scope>NUCLEOTIDE SEQUENCE</scope>
    <source>
        <strain evidence="7">HT99</strain>
    </source>
</reference>
<evidence type="ECO:0000256" key="4">
    <source>
        <dbReference type="SAM" id="Phobius"/>
    </source>
</evidence>
<feature type="transmembrane region" description="Helical" evidence="4">
    <location>
        <begin position="304"/>
        <end position="326"/>
    </location>
</feature>
<dbReference type="PROSITE" id="PS50850">
    <property type="entry name" value="MFS"/>
    <property type="match status" value="1"/>
</dbReference>
<dbReference type="Gene3D" id="1.20.1250.20">
    <property type="entry name" value="MFS general substrate transporter like domains"/>
    <property type="match status" value="2"/>
</dbReference>
<feature type="transmembrane region" description="Helical" evidence="4">
    <location>
        <begin position="48"/>
        <end position="68"/>
    </location>
</feature>
<evidence type="ECO:0000313" key="6">
    <source>
        <dbReference type="EMBL" id="KRG18437.1"/>
    </source>
</evidence>
<dbReference type="PATRIC" id="fig|1590043.3.peg.3020"/>
<keyword evidence="1 4" id="KW-0812">Transmembrane</keyword>
<keyword evidence="2 4" id="KW-1133">Transmembrane helix</keyword>
<evidence type="ECO:0000313" key="8">
    <source>
        <dbReference type="Proteomes" id="UP000051497"/>
    </source>
</evidence>
<reference evidence="6" key="1">
    <citation type="submission" date="2015-09" db="EMBL/GenBank/DDBJ databases">
        <title>Draft Genome Sequences of Two Novel Amoeba-resistant Intranuclear Bacteria, Candidatus Berkiella cookevillensis and Candidatus Berkiella aquae.</title>
        <authorList>
            <person name="Mehari Y.T."/>
            <person name="Arivett B.A."/>
            <person name="Farone A.L."/>
            <person name="Gunderson J.H."/>
            <person name="Farone M.B."/>
        </authorList>
    </citation>
    <scope>NUCLEOTIDE SEQUENCE [LARGE SCALE GENOMIC DNA]</scope>
    <source>
        <strain evidence="6">HT99</strain>
    </source>
</reference>
<feature type="transmembrane region" description="Helical" evidence="4">
    <location>
        <begin position="247"/>
        <end position="269"/>
    </location>
</feature>
<dbReference type="SUPFAM" id="SSF103473">
    <property type="entry name" value="MFS general substrate transporter"/>
    <property type="match status" value="1"/>
</dbReference>
<dbReference type="EMBL" id="LKAJ02000001">
    <property type="protein sequence ID" value="MCS5709881.1"/>
    <property type="molecule type" value="Genomic_DNA"/>
</dbReference>
<dbReference type="PANTHER" id="PTHR23527:SF1">
    <property type="entry name" value="BLL3282 PROTEIN"/>
    <property type="match status" value="1"/>
</dbReference>
<organism evidence="6">
    <name type="scientific">Candidatus Berkiella aquae</name>
    <dbReference type="NCBI Taxonomy" id="295108"/>
    <lineage>
        <taxon>Bacteria</taxon>
        <taxon>Pseudomonadati</taxon>
        <taxon>Pseudomonadota</taxon>
        <taxon>Gammaproteobacteria</taxon>
        <taxon>Candidatus Berkiellales</taxon>
        <taxon>Candidatus Berkiellaceae</taxon>
        <taxon>Candidatus Berkiella</taxon>
    </lineage>
</organism>
<evidence type="ECO:0000256" key="2">
    <source>
        <dbReference type="ARBA" id="ARBA00022989"/>
    </source>
</evidence>
<feature type="domain" description="Major facilitator superfamily (MFS) profile" evidence="5">
    <location>
        <begin position="9"/>
        <end position="396"/>
    </location>
</feature>
<feature type="transmembrane region" description="Helical" evidence="4">
    <location>
        <begin position="211"/>
        <end position="235"/>
    </location>
</feature>
<feature type="transmembrane region" description="Helical" evidence="4">
    <location>
        <begin position="338"/>
        <end position="358"/>
    </location>
</feature>
<feature type="transmembrane region" description="Helical" evidence="4">
    <location>
        <begin position="370"/>
        <end position="391"/>
    </location>
</feature>
<dbReference type="Proteomes" id="UP000051497">
    <property type="component" value="Unassembled WGS sequence"/>
</dbReference>
<dbReference type="InterPro" id="IPR052952">
    <property type="entry name" value="MFS-Transporter"/>
</dbReference>
<dbReference type="STRING" id="295108.HT99x_02968"/>
<protein>
    <submittedName>
        <fullName evidence="7">MFS transporter</fullName>
    </submittedName>
    <submittedName>
        <fullName evidence="6">Multidrug efflux system protein MdtL</fullName>
    </submittedName>
</protein>
<sequence length="400" mass="43437">MKNSAYGVLVWFIATLFVIYAFCLNTAASVFQESIQASLHASNVDVSIAMGAFIVGFACMQIPAGYLLDRFNARYVVSAGVLLLAAGNFLTSISPNIVMFGISNLLQGMGGSFAFIAAAVLISQWFSMKSFPILFGLTQTLSCILAGVIHSVMAKQLQLTTWNTIYQFLSLCGMALFIISIMVIKSPSDRRIVSQSSLGATLAAVCKNKQIMLCALAATTSFGILLSYASFWYMSIEKFYAVKVTDAYVISALIFAGIGIGTPVLGFISNWLQSRILLIHITLVVGTMFLLAGIYLPHFNNDSLLLIKVVSFLIGFLLSGSMLFFTMVSELASDSSRGVALSVTNTGVFMLNAVMMFVPYLLITASSTTFFTYLWILPCCILVSILVVYFIKDSYLNTSS</sequence>
<evidence type="ECO:0000256" key="3">
    <source>
        <dbReference type="ARBA" id="ARBA00023136"/>
    </source>
</evidence>
<dbReference type="Pfam" id="PF07690">
    <property type="entry name" value="MFS_1"/>
    <property type="match status" value="1"/>
</dbReference>
<comment type="caution">
    <text evidence="6">The sequence shown here is derived from an EMBL/GenBank/DDBJ whole genome shotgun (WGS) entry which is preliminary data.</text>
</comment>
<feature type="transmembrane region" description="Helical" evidence="4">
    <location>
        <begin position="105"/>
        <end position="126"/>
    </location>
</feature>
<evidence type="ECO:0000259" key="5">
    <source>
        <dbReference type="PROSITE" id="PS50850"/>
    </source>
</evidence>
<dbReference type="EMBL" id="LKAJ01000020">
    <property type="protein sequence ID" value="KRG18437.1"/>
    <property type="molecule type" value="Genomic_DNA"/>
</dbReference>
<dbReference type="AlphaFoldDB" id="A0A0Q9YD39"/>